<name>A0A061R896_9CHLO</name>
<dbReference type="PANTHER" id="PTHR41282">
    <property type="entry name" value="CONSERVED TRANSMEMBRANE PROTEIN-RELATED"/>
    <property type="match status" value="1"/>
</dbReference>
<dbReference type="EMBL" id="GBEZ01019673">
    <property type="protein sequence ID" value="JAC66915.1"/>
    <property type="molecule type" value="Transcribed_RNA"/>
</dbReference>
<reference evidence="2" key="1">
    <citation type="submission" date="2014-05" db="EMBL/GenBank/DDBJ databases">
        <title>The transcriptome of the halophilic microalga Tetraselmis sp. GSL018 isolated from the Great Salt Lake, Utah.</title>
        <authorList>
            <person name="Jinkerson R.E."/>
            <person name="D'Adamo S."/>
            <person name="Posewitz M.C."/>
        </authorList>
    </citation>
    <scope>NUCLEOTIDE SEQUENCE</scope>
    <source>
        <strain evidence="2">GSL018</strain>
    </source>
</reference>
<sequence length="316" mass="33149">MALSMAMTSFGGRLVPAGSGCRARTGQTGSSKIFTPVPARTRGFHSARRTGSVSVTAMFQTGTGNPALQHGRFEDTEYSAPIRRDPDPATDMTVNGAVDRTTILLMLTSGAAAWSWHQVFAGVMAKSALMSLTTATGIIGLIIAFATTFKPDWSPFTAPAYAVCKGLALGGISAVLEVAYPGIVVQALCATFGTLFALLAAFKAKIIRVNEGFRSVVSIATGGFFIGIMAMTLLRMFGVAIPGIASGPLGIGIAVVSVGLAASNLLIDFDTIQMTALQGAPKWMEWYCGFSLLVTLVWMYTSILRLLQALAGGEEE</sequence>
<dbReference type="PANTHER" id="PTHR41282:SF1">
    <property type="entry name" value="CONSERVED TRANSMEMBRANE PROTEIN-RELATED"/>
    <property type="match status" value="1"/>
</dbReference>
<feature type="transmembrane region" description="Helical" evidence="1">
    <location>
        <begin position="216"/>
        <end position="237"/>
    </location>
</feature>
<keyword evidence="1" id="KW-1133">Transmembrane helix</keyword>
<feature type="transmembrane region" description="Helical" evidence="1">
    <location>
        <begin position="287"/>
        <end position="307"/>
    </location>
</feature>
<feature type="transmembrane region" description="Helical" evidence="1">
    <location>
        <begin position="128"/>
        <end position="149"/>
    </location>
</feature>
<dbReference type="Pfam" id="PF12811">
    <property type="entry name" value="BaxI_1"/>
    <property type="match status" value="1"/>
</dbReference>
<dbReference type="InterPro" id="IPR010539">
    <property type="entry name" value="BaxI_1-like"/>
</dbReference>
<evidence type="ECO:0000256" key="1">
    <source>
        <dbReference type="SAM" id="Phobius"/>
    </source>
</evidence>
<proteinExistence type="predicted"/>
<feature type="transmembrane region" description="Helical" evidence="1">
    <location>
        <begin position="183"/>
        <end position="204"/>
    </location>
</feature>
<organism evidence="2">
    <name type="scientific">Tetraselmis sp. GSL018</name>
    <dbReference type="NCBI Taxonomy" id="582737"/>
    <lineage>
        <taxon>Eukaryota</taxon>
        <taxon>Viridiplantae</taxon>
        <taxon>Chlorophyta</taxon>
        <taxon>core chlorophytes</taxon>
        <taxon>Chlorodendrophyceae</taxon>
        <taxon>Chlorodendrales</taxon>
        <taxon>Chlorodendraceae</taxon>
        <taxon>Tetraselmis</taxon>
    </lineage>
</organism>
<keyword evidence="1" id="KW-0472">Membrane</keyword>
<dbReference type="AlphaFoldDB" id="A0A061R896"/>
<evidence type="ECO:0000313" key="2">
    <source>
        <dbReference type="EMBL" id="JAC66915.1"/>
    </source>
</evidence>
<gene>
    <name evidence="2" type="ORF">TSPGSL018_12475</name>
</gene>
<protein>
    <submittedName>
        <fullName evidence="2">Membrane protein</fullName>
    </submittedName>
</protein>
<keyword evidence="1" id="KW-0812">Transmembrane</keyword>
<feature type="transmembrane region" description="Helical" evidence="1">
    <location>
        <begin position="249"/>
        <end position="267"/>
    </location>
</feature>
<accession>A0A061R896</accession>